<dbReference type="AlphaFoldDB" id="A0A6M0RDK1"/>
<name>A0A6M0RDK1_9CYAN</name>
<keyword evidence="2" id="KW-1185">Reference proteome</keyword>
<organism evidence="1 2">
    <name type="scientific">Adonisia turfae CCMR0081</name>
    <dbReference type="NCBI Taxonomy" id="2292702"/>
    <lineage>
        <taxon>Bacteria</taxon>
        <taxon>Bacillati</taxon>
        <taxon>Cyanobacteriota</taxon>
        <taxon>Adonisia</taxon>
        <taxon>Adonisia turfae</taxon>
    </lineage>
</organism>
<dbReference type="Proteomes" id="UP000481033">
    <property type="component" value="Unassembled WGS sequence"/>
</dbReference>
<proteinExistence type="predicted"/>
<accession>A0A6M0RDK1</accession>
<sequence>MTWYREHPDYDAQDARNEAQLLYERQGAIEDLLEGKVKADDVLDRLDQQGINAAAYADTVCAQIEVIIDNGIAYTSNEAGLLLPSGVLL</sequence>
<dbReference type="EMBL" id="QXHD01000003">
    <property type="protein sequence ID" value="NEZ54296.1"/>
    <property type="molecule type" value="Genomic_DNA"/>
</dbReference>
<evidence type="ECO:0000313" key="2">
    <source>
        <dbReference type="Proteomes" id="UP000481033"/>
    </source>
</evidence>
<reference evidence="1 2" key="1">
    <citation type="journal article" date="2020" name="Microb. Ecol.">
        <title>Ecogenomics of the Marine Benthic Filamentous Cyanobacterium Adonisia.</title>
        <authorList>
            <person name="Walter J.M."/>
            <person name="Coutinho F.H."/>
            <person name="Leomil L."/>
            <person name="Hargreaves P.I."/>
            <person name="Campeao M.E."/>
            <person name="Vieira V.V."/>
            <person name="Silva B.S."/>
            <person name="Fistarol G.O."/>
            <person name="Salomon P.S."/>
            <person name="Sawabe T."/>
            <person name="Mino S."/>
            <person name="Hosokawa M."/>
            <person name="Miyashita H."/>
            <person name="Maruyama F."/>
            <person name="van Verk M.C."/>
            <person name="Dutilh B.E."/>
            <person name="Thompson C.C."/>
            <person name="Thompson F.L."/>
        </authorList>
    </citation>
    <scope>NUCLEOTIDE SEQUENCE [LARGE SCALE GENOMIC DNA]</scope>
    <source>
        <strain evidence="1 2">CCMR0081</strain>
    </source>
</reference>
<gene>
    <name evidence="1" type="ORF">DXZ20_00985</name>
</gene>
<evidence type="ECO:0000313" key="1">
    <source>
        <dbReference type="EMBL" id="NEZ54296.1"/>
    </source>
</evidence>
<protein>
    <submittedName>
        <fullName evidence="1">Uncharacterized protein</fullName>
    </submittedName>
</protein>
<comment type="caution">
    <text evidence="1">The sequence shown here is derived from an EMBL/GenBank/DDBJ whole genome shotgun (WGS) entry which is preliminary data.</text>
</comment>